<proteinExistence type="predicted"/>
<evidence type="ECO:0000313" key="3">
    <source>
        <dbReference type="Proteomes" id="UP001238603"/>
    </source>
</evidence>
<dbReference type="EMBL" id="JASVDS010000008">
    <property type="protein sequence ID" value="MDL5034365.1"/>
    <property type="molecule type" value="Genomic_DNA"/>
</dbReference>
<protein>
    <submittedName>
        <fullName evidence="2">Long-chain N-acyl amino acid synthase</fullName>
    </submittedName>
</protein>
<dbReference type="Proteomes" id="UP001238603">
    <property type="component" value="Unassembled WGS sequence"/>
</dbReference>
<evidence type="ECO:0000313" key="2">
    <source>
        <dbReference type="EMBL" id="MDL5034365.1"/>
    </source>
</evidence>
<feature type="domain" description="N-acyl amino acid synthase FeeM catalytic core" evidence="1">
    <location>
        <begin position="58"/>
        <end position="207"/>
    </location>
</feature>
<dbReference type="InterPro" id="IPR054597">
    <property type="entry name" value="FeeM_cat"/>
</dbReference>
<name>A0ABT7LRL0_9BURK</name>
<evidence type="ECO:0000259" key="1">
    <source>
        <dbReference type="Pfam" id="PF21926"/>
    </source>
</evidence>
<reference evidence="2 3" key="1">
    <citation type="submission" date="2023-06" db="EMBL/GenBank/DDBJ databases">
        <title>Pelomonas sp. APW6 16S ribosomal RNA gene genome sequencing and assembly.</title>
        <authorList>
            <person name="Woo H."/>
        </authorList>
    </citation>
    <scope>NUCLEOTIDE SEQUENCE [LARGE SCALE GENOMIC DNA]</scope>
    <source>
        <strain evidence="2 3">APW6</strain>
    </source>
</reference>
<gene>
    <name evidence="2" type="ORF">QRD43_20855</name>
</gene>
<dbReference type="RefSeq" id="WP_285984440.1">
    <property type="nucleotide sequence ID" value="NZ_JASVDS010000008.1"/>
</dbReference>
<sequence length="259" mass="28622">MPAEQVYADSTIDDSEIIDIVLSSSGTRHTRIPHPPTPAGAVGRFQVRVADSYDQRGAASLLIERRYSWRGYDVPGLARERRPNVITLFADSHNGPLGTVTLGLDSETGLLCDKAYPAEVAQLRGPDVRLCEITSLAMDPTDLNKHILASLFHIAYIYARVLNGRTTLLAEVNPRHVPFYVRSLGFELAGPERKCDRANAPAVLLKLSLEHAERQIRRLGGRGGQWPAKSLYAYCFSSQEEEGIVRRIRTLTEAANDAT</sequence>
<dbReference type="Gene3D" id="3.40.630.30">
    <property type="match status" value="1"/>
</dbReference>
<dbReference type="SUPFAM" id="SSF55729">
    <property type="entry name" value="Acyl-CoA N-acyltransferases (Nat)"/>
    <property type="match status" value="1"/>
</dbReference>
<dbReference type="InterPro" id="IPR016181">
    <property type="entry name" value="Acyl_CoA_acyltransferase"/>
</dbReference>
<dbReference type="Pfam" id="PF21926">
    <property type="entry name" value="FeeM"/>
    <property type="match status" value="1"/>
</dbReference>
<accession>A0ABT7LRL0</accession>
<keyword evidence="3" id="KW-1185">Reference proteome</keyword>
<organism evidence="2 3">
    <name type="scientific">Roseateles subflavus</name>
    <dbReference type="NCBI Taxonomy" id="3053353"/>
    <lineage>
        <taxon>Bacteria</taxon>
        <taxon>Pseudomonadati</taxon>
        <taxon>Pseudomonadota</taxon>
        <taxon>Betaproteobacteria</taxon>
        <taxon>Burkholderiales</taxon>
        <taxon>Sphaerotilaceae</taxon>
        <taxon>Roseateles</taxon>
    </lineage>
</organism>
<comment type="caution">
    <text evidence="2">The sequence shown here is derived from an EMBL/GenBank/DDBJ whole genome shotgun (WGS) entry which is preliminary data.</text>
</comment>